<evidence type="ECO:0000313" key="2">
    <source>
        <dbReference type="Proteomes" id="UP000570823"/>
    </source>
</evidence>
<comment type="caution">
    <text evidence="1">The sequence shown here is derived from an EMBL/GenBank/DDBJ whole genome shotgun (WGS) entry which is preliminary data.</text>
</comment>
<evidence type="ECO:0000313" key="1">
    <source>
        <dbReference type="EMBL" id="NVO67663.1"/>
    </source>
</evidence>
<dbReference type="Proteomes" id="UP000570823">
    <property type="component" value="Unassembled WGS sequence"/>
</dbReference>
<dbReference type="EMBL" id="JABXWR010000001">
    <property type="protein sequence ID" value="NVO67663.1"/>
    <property type="molecule type" value="Genomic_DNA"/>
</dbReference>
<dbReference type="OrthoDB" id="105182at2157"/>
<organism evidence="1 2">
    <name type="scientific">Methanofollis tationis</name>
    <dbReference type="NCBI Taxonomy" id="81417"/>
    <lineage>
        <taxon>Archaea</taxon>
        <taxon>Methanobacteriati</taxon>
        <taxon>Methanobacteriota</taxon>
        <taxon>Stenosarchaea group</taxon>
        <taxon>Methanomicrobia</taxon>
        <taxon>Methanomicrobiales</taxon>
        <taxon>Methanomicrobiaceae</taxon>
        <taxon>Methanofollis</taxon>
    </lineage>
</organism>
<reference evidence="1 2" key="1">
    <citation type="submission" date="2020-06" db="EMBL/GenBank/DDBJ databases">
        <title>Methanofollis fontis sp. nov., a methanogen isolated from marine sediments near a cold seep at Four-Way Closure Ridge offshore southwestern Taiwan.</title>
        <authorList>
            <person name="Chen S.-C."/>
            <person name="Teng N.-H."/>
            <person name="Lin Y.-S."/>
            <person name="Lai M.-C."/>
            <person name="Chen H.-H."/>
            <person name="Wang C.-C."/>
        </authorList>
    </citation>
    <scope>NUCLEOTIDE SEQUENCE [LARGE SCALE GENOMIC DNA]</scope>
    <source>
        <strain evidence="1 2">DSM 2702</strain>
    </source>
</reference>
<proteinExistence type="predicted"/>
<keyword evidence="2" id="KW-1185">Reference proteome</keyword>
<name>A0A7K4HQV7_9EURY</name>
<sequence length="208" mass="22720">MEIMDVINEILGQSRYLGSYPYFATVKQGKSEGGAIAIVVDGDRSAVILFSRGEPTGAIYKDRQGALYGDSAVLKISDQDDYELYAVDRKAVEIVVAHCRVFNRGHFPHNLSADIPEIGAKRRMPGVLSLSIVQNDLQQSGVRVSIRKGRQVIASDVTTGDGKVSFRLINGPYDVVVASRTGETYSFLVDFNGKRSELIIELGGMTDD</sequence>
<dbReference type="AlphaFoldDB" id="A0A7K4HQV7"/>
<gene>
    <name evidence="1" type="ORF">HWN36_10155</name>
</gene>
<dbReference type="RefSeq" id="WP_176789226.1">
    <property type="nucleotide sequence ID" value="NZ_JABXWR010000001.1"/>
</dbReference>
<protein>
    <submittedName>
        <fullName evidence="1">Uncharacterized protein</fullName>
    </submittedName>
</protein>
<accession>A0A7K4HQV7</accession>